<protein>
    <submittedName>
        <fullName evidence="8">Kinase-like protein</fullName>
    </submittedName>
</protein>
<evidence type="ECO:0000259" key="7">
    <source>
        <dbReference type="PROSITE" id="PS50011"/>
    </source>
</evidence>
<dbReference type="Pfam" id="PF00069">
    <property type="entry name" value="Pkinase"/>
    <property type="match status" value="1"/>
</dbReference>
<dbReference type="GO" id="GO:0004674">
    <property type="term" value="F:protein serine/threonine kinase activity"/>
    <property type="evidence" value="ECO:0007669"/>
    <property type="project" value="UniProtKB-KW"/>
</dbReference>
<dbReference type="PANTHER" id="PTHR45646">
    <property type="entry name" value="SERINE/THREONINE-PROTEIN KINASE DOA-RELATED"/>
    <property type="match status" value="1"/>
</dbReference>
<dbReference type="PANTHER" id="PTHR45646:SF11">
    <property type="entry name" value="SERINE_THREONINE-PROTEIN KINASE DOA"/>
    <property type="match status" value="1"/>
</dbReference>
<dbReference type="GO" id="GO:0005524">
    <property type="term" value="F:ATP binding"/>
    <property type="evidence" value="ECO:0007669"/>
    <property type="project" value="UniProtKB-UniRule"/>
</dbReference>
<name>A0A319D0L0_9EURO</name>
<organism evidence="8 9">
    <name type="scientific">Aspergillus ellipticus CBS 707.79</name>
    <dbReference type="NCBI Taxonomy" id="1448320"/>
    <lineage>
        <taxon>Eukaryota</taxon>
        <taxon>Fungi</taxon>
        <taxon>Dikarya</taxon>
        <taxon>Ascomycota</taxon>
        <taxon>Pezizomycotina</taxon>
        <taxon>Eurotiomycetes</taxon>
        <taxon>Eurotiomycetidae</taxon>
        <taxon>Eurotiales</taxon>
        <taxon>Aspergillaceae</taxon>
        <taxon>Aspergillus</taxon>
        <taxon>Aspergillus subgen. Circumdati</taxon>
    </lineage>
</organism>
<dbReference type="Gene3D" id="1.10.510.10">
    <property type="entry name" value="Transferase(Phosphotransferase) domain 1"/>
    <property type="match status" value="1"/>
</dbReference>
<dbReference type="AlphaFoldDB" id="A0A319D0L0"/>
<keyword evidence="9" id="KW-1185">Reference proteome</keyword>
<dbReference type="InterPro" id="IPR051175">
    <property type="entry name" value="CLK_kinases"/>
</dbReference>
<evidence type="ECO:0000256" key="6">
    <source>
        <dbReference type="PROSITE-ProRule" id="PRU10141"/>
    </source>
</evidence>
<gene>
    <name evidence="8" type="ORF">BO71DRAFT_452550</name>
</gene>
<dbReference type="PROSITE" id="PS50011">
    <property type="entry name" value="PROTEIN_KINASE_DOM"/>
    <property type="match status" value="1"/>
</dbReference>
<dbReference type="SMART" id="SM00220">
    <property type="entry name" value="S_TKc"/>
    <property type="match status" value="1"/>
</dbReference>
<dbReference type="InterPro" id="IPR017441">
    <property type="entry name" value="Protein_kinase_ATP_BS"/>
</dbReference>
<dbReference type="SUPFAM" id="SSF56112">
    <property type="entry name" value="Protein kinase-like (PK-like)"/>
    <property type="match status" value="1"/>
</dbReference>
<keyword evidence="4 8" id="KW-0418">Kinase</keyword>
<evidence type="ECO:0000256" key="2">
    <source>
        <dbReference type="ARBA" id="ARBA00022679"/>
    </source>
</evidence>
<feature type="domain" description="Protein kinase" evidence="7">
    <location>
        <begin position="61"/>
        <end position="396"/>
    </location>
</feature>
<dbReference type="STRING" id="1448320.A0A319D0L0"/>
<dbReference type="VEuPathDB" id="FungiDB:BO71DRAFT_452550"/>
<accession>A0A319D0L0</accession>
<feature type="binding site" evidence="6">
    <location>
        <position position="92"/>
    </location>
    <ligand>
        <name>ATP</name>
        <dbReference type="ChEBI" id="CHEBI:30616"/>
    </ligand>
</feature>
<dbReference type="OrthoDB" id="5979581at2759"/>
<dbReference type="EMBL" id="KZ825968">
    <property type="protein sequence ID" value="PYH90790.1"/>
    <property type="molecule type" value="Genomic_DNA"/>
</dbReference>
<dbReference type="InterPro" id="IPR011009">
    <property type="entry name" value="Kinase-like_dom_sf"/>
</dbReference>
<dbReference type="Gene3D" id="3.30.200.20">
    <property type="entry name" value="Phosphorylase Kinase, domain 1"/>
    <property type="match status" value="1"/>
</dbReference>
<keyword evidence="5 6" id="KW-0067">ATP-binding</keyword>
<dbReference type="InterPro" id="IPR000719">
    <property type="entry name" value="Prot_kinase_dom"/>
</dbReference>
<keyword evidence="3 6" id="KW-0547">Nucleotide-binding</keyword>
<dbReference type="Proteomes" id="UP000247810">
    <property type="component" value="Unassembled WGS sequence"/>
</dbReference>
<evidence type="ECO:0000256" key="4">
    <source>
        <dbReference type="ARBA" id="ARBA00022777"/>
    </source>
</evidence>
<keyword evidence="2" id="KW-0808">Transferase</keyword>
<evidence type="ECO:0000313" key="9">
    <source>
        <dbReference type="Proteomes" id="UP000247810"/>
    </source>
</evidence>
<evidence type="ECO:0000256" key="3">
    <source>
        <dbReference type="ARBA" id="ARBA00022741"/>
    </source>
</evidence>
<evidence type="ECO:0000256" key="5">
    <source>
        <dbReference type="ARBA" id="ARBA00022840"/>
    </source>
</evidence>
<reference evidence="8 9" key="1">
    <citation type="submission" date="2018-02" db="EMBL/GenBank/DDBJ databases">
        <title>The genomes of Aspergillus section Nigri reveals drivers in fungal speciation.</title>
        <authorList>
            <consortium name="DOE Joint Genome Institute"/>
            <person name="Vesth T.C."/>
            <person name="Nybo J."/>
            <person name="Theobald S."/>
            <person name="Brandl J."/>
            <person name="Frisvad J.C."/>
            <person name="Nielsen K.F."/>
            <person name="Lyhne E.K."/>
            <person name="Kogle M.E."/>
            <person name="Kuo A."/>
            <person name="Riley R."/>
            <person name="Clum A."/>
            <person name="Nolan M."/>
            <person name="Lipzen A."/>
            <person name="Salamov A."/>
            <person name="Henrissat B."/>
            <person name="Wiebenga A."/>
            <person name="De vries R.P."/>
            <person name="Grigoriev I.V."/>
            <person name="Mortensen U.H."/>
            <person name="Andersen M.R."/>
            <person name="Baker S.E."/>
        </authorList>
    </citation>
    <scope>NUCLEOTIDE SEQUENCE [LARGE SCALE GENOMIC DNA]</scope>
    <source>
        <strain evidence="8 9">CBS 707.79</strain>
    </source>
</reference>
<evidence type="ECO:0000256" key="1">
    <source>
        <dbReference type="ARBA" id="ARBA00022527"/>
    </source>
</evidence>
<dbReference type="GO" id="GO:0005634">
    <property type="term" value="C:nucleus"/>
    <property type="evidence" value="ECO:0007669"/>
    <property type="project" value="TreeGrafter"/>
</dbReference>
<dbReference type="PROSITE" id="PS00107">
    <property type="entry name" value="PROTEIN_KINASE_ATP"/>
    <property type="match status" value="1"/>
</dbReference>
<keyword evidence="1" id="KW-0723">Serine/threonine-protein kinase</keyword>
<dbReference type="GO" id="GO:0043484">
    <property type="term" value="P:regulation of RNA splicing"/>
    <property type="evidence" value="ECO:0007669"/>
    <property type="project" value="TreeGrafter"/>
</dbReference>
<sequence length="398" mass="45541">MAATKWHISEDVTRNLGCDTGFGNQLRFEGPPWGLEKRWAYEAGGHHPVHLGDCFGEEDQYRVIHKLGSGGFANIWLCRVMNGELPQYVALKILMADYSKDDSPELRVNQLRDISHHNPIIRDHGSNGAHLCFVYPVAGPRVSCMVKERNGLDKTLRKIAHQVAKAMAALHHHEICHGDFMPAYILLHTEGVNDLSEEDLIKTLGEPRTTNVITSADEPSTEPTAPRYAVYPIEFNKADSRFLTLDKKVGVGCDLWALGCTRFQIRTGRKFFDMYDDEDDSQLFELVLLLGSLPEPWWSTTWETRRQYFEDKPDSCGRAVRKFTIDGESVVARSLVEALQGSMLYYKSEDERWKENVYDEIPDAEVMVFTDLLQKLLQWDPEKRLPADKVVEHPWFDL</sequence>
<evidence type="ECO:0000313" key="8">
    <source>
        <dbReference type="EMBL" id="PYH90790.1"/>
    </source>
</evidence>
<proteinExistence type="predicted"/>